<dbReference type="Proteomes" id="UP000248311">
    <property type="component" value="Unassembled WGS sequence"/>
</dbReference>
<organism evidence="2 3">
    <name type="scientific">Pseudoroseicyclus aestuarii</name>
    <dbReference type="NCBI Taxonomy" id="1795041"/>
    <lineage>
        <taxon>Bacteria</taxon>
        <taxon>Pseudomonadati</taxon>
        <taxon>Pseudomonadota</taxon>
        <taxon>Alphaproteobacteria</taxon>
        <taxon>Rhodobacterales</taxon>
        <taxon>Paracoccaceae</taxon>
        <taxon>Pseudoroseicyclus</taxon>
    </lineage>
</organism>
<dbReference type="GO" id="GO:0006629">
    <property type="term" value="P:lipid metabolic process"/>
    <property type="evidence" value="ECO:0007669"/>
    <property type="project" value="InterPro"/>
</dbReference>
<dbReference type="Pfam" id="PF03009">
    <property type="entry name" value="GDPD"/>
    <property type="match status" value="1"/>
</dbReference>
<evidence type="ECO:0000259" key="1">
    <source>
        <dbReference type="PROSITE" id="PS51704"/>
    </source>
</evidence>
<evidence type="ECO:0000313" key="2">
    <source>
        <dbReference type="EMBL" id="PYE83709.1"/>
    </source>
</evidence>
<proteinExistence type="predicted"/>
<dbReference type="Gene3D" id="3.20.20.190">
    <property type="entry name" value="Phosphatidylinositol (PI) phosphodiesterase"/>
    <property type="match status" value="1"/>
</dbReference>
<dbReference type="AlphaFoldDB" id="A0A318STK4"/>
<dbReference type="InterPro" id="IPR017946">
    <property type="entry name" value="PLC-like_Pdiesterase_TIM-brl"/>
</dbReference>
<dbReference type="RefSeq" id="WP_110814281.1">
    <property type="nucleotide sequence ID" value="NZ_QJTE01000003.1"/>
</dbReference>
<dbReference type="PANTHER" id="PTHR46211:SF1">
    <property type="entry name" value="GLYCEROPHOSPHODIESTER PHOSPHODIESTERASE, CYTOPLASMIC"/>
    <property type="match status" value="1"/>
</dbReference>
<dbReference type="GO" id="GO:0008081">
    <property type="term" value="F:phosphoric diester hydrolase activity"/>
    <property type="evidence" value="ECO:0007669"/>
    <property type="project" value="InterPro"/>
</dbReference>
<name>A0A318STK4_9RHOB</name>
<dbReference type="OrthoDB" id="384721at2"/>
<dbReference type="PANTHER" id="PTHR46211">
    <property type="entry name" value="GLYCEROPHOSPHORYL DIESTER PHOSPHODIESTERASE"/>
    <property type="match status" value="1"/>
</dbReference>
<reference evidence="2 3" key="1">
    <citation type="submission" date="2018-06" db="EMBL/GenBank/DDBJ databases">
        <title>Genomic Encyclopedia of Type Strains, Phase III (KMG-III): the genomes of soil and plant-associated and newly described type strains.</title>
        <authorList>
            <person name="Whitman W."/>
        </authorList>
    </citation>
    <scope>NUCLEOTIDE SEQUENCE [LARGE SCALE GENOMIC DNA]</scope>
    <source>
        <strain evidence="2 3">CECT 9025</strain>
    </source>
</reference>
<dbReference type="PROSITE" id="PS51704">
    <property type="entry name" value="GP_PDE"/>
    <property type="match status" value="1"/>
</dbReference>
<evidence type="ECO:0000313" key="3">
    <source>
        <dbReference type="Proteomes" id="UP000248311"/>
    </source>
</evidence>
<dbReference type="InterPro" id="IPR030395">
    <property type="entry name" value="GP_PDE_dom"/>
</dbReference>
<dbReference type="SUPFAM" id="SSF51695">
    <property type="entry name" value="PLC-like phosphodiesterases"/>
    <property type="match status" value="1"/>
</dbReference>
<sequence length="251" mass="26233">MQAPALPEGFLTRPVAHRALHGPGLPENSLAAARAAVAGGYGIEIDLQPSSDGVPMVFHDETLDRITASSGPVSARSAEALQALTLKGGEEGIPTLAQMLEVVAGRVPLLVEIKDRDGALGPDIGPLEEAAAKVLAGYDGPLAVMSFNPHSVLRMAQLLPGTPRGITSCAYTGDYWQGIPQDRLEGLRAISGYAPAGCSFVSHEWRDLASPRIAALREAGAAILCWTLRDAADDAEARTIADNVTFEGYAA</sequence>
<protein>
    <submittedName>
        <fullName evidence="2">Glycerophosphoryl diester phosphodiesterase</fullName>
    </submittedName>
</protein>
<feature type="domain" description="GP-PDE" evidence="1">
    <location>
        <begin position="12"/>
        <end position="251"/>
    </location>
</feature>
<keyword evidence="3" id="KW-1185">Reference proteome</keyword>
<comment type="caution">
    <text evidence="2">The sequence shown here is derived from an EMBL/GenBank/DDBJ whole genome shotgun (WGS) entry which is preliminary data.</text>
</comment>
<gene>
    <name evidence="2" type="ORF">DFP88_10367</name>
</gene>
<dbReference type="EMBL" id="QJTE01000003">
    <property type="protein sequence ID" value="PYE83709.1"/>
    <property type="molecule type" value="Genomic_DNA"/>
</dbReference>
<accession>A0A318STK4</accession>